<comment type="caution">
    <text evidence="1">The sequence shown here is derived from an EMBL/GenBank/DDBJ whole genome shotgun (WGS) entry which is preliminary data.</text>
</comment>
<reference evidence="1 2" key="1">
    <citation type="submission" date="2024-08" db="EMBL/GenBank/DDBJ databases">
        <authorList>
            <person name="Cucini C."/>
            <person name="Frati F."/>
        </authorList>
    </citation>
    <scope>NUCLEOTIDE SEQUENCE [LARGE SCALE GENOMIC DNA]</scope>
</reference>
<evidence type="ECO:0000313" key="1">
    <source>
        <dbReference type="EMBL" id="CAL8067940.1"/>
    </source>
</evidence>
<keyword evidence="2" id="KW-1185">Reference proteome</keyword>
<dbReference type="Proteomes" id="UP001642540">
    <property type="component" value="Unassembled WGS sequence"/>
</dbReference>
<accession>A0ABP1PHF4</accession>
<sequence>MRSNRIFIVKNLNHYTAEPPRHFRLEGAIPNGLNAGGSGLWGNAGEGDQVSHDASTGYFYNKGQSSDIYENTQAQIAAGWAPPPQNGWGH</sequence>
<proteinExistence type="predicted"/>
<organism evidence="1 2">
    <name type="scientific">Orchesella dallaii</name>
    <dbReference type="NCBI Taxonomy" id="48710"/>
    <lineage>
        <taxon>Eukaryota</taxon>
        <taxon>Metazoa</taxon>
        <taxon>Ecdysozoa</taxon>
        <taxon>Arthropoda</taxon>
        <taxon>Hexapoda</taxon>
        <taxon>Collembola</taxon>
        <taxon>Entomobryomorpha</taxon>
        <taxon>Entomobryoidea</taxon>
        <taxon>Orchesellidae</taxon>
        <taxon>Orchesellinae</taxon>
        <taxon>Orchesella</taxon>
    </lineage>
</organism>
<gene>
    <name evidence="1" type="ORF">ODALV1_LOCUS34</name>
</gene>
<evidence type="ECO:0000313" key="2">
    <source>
        <dbReference type="Proteomes" id="UP001642540"/>
    </source>
</evidence>
<dbReference type="EMBL" id="CAXLJM020000001">
    <property type="protein sequence ID" value="CAL8067940.1"/>
    <property type="molecule type" value="Genomic_DNA"/>
</dbReference>
<protein>
    <submittedName>
        <fullName evidence="1">Uncharacterized protein</fullName>
    </submittedName>
</protein>
<name>A0ABP1PHF4_9HEXA</name>